<keyword evidence="3 6" id="KW-0418">Kinase</keyword>
<evidence type="ECO:0000259" key="5">
    <source>
        <dbReference type="PROSITE" id="PS50011"/>
    </source>
</evidence>
<evidence type="ECO:0000256" key="3">
    <source>
        <dbReference type="ARBA" id="ARBA00022777"/>
    </source>
</evidence>
<proteinExistence type="predicted"/>
<name>A0A835YLS7_9STRA</name>
<dbReference type="OrthoDB" id="266718at2759"/>
<keyword evidence="7" id="KW-1185">Reference proteome</keyword>
<keyword evidence="4" id="KW-0067">ATP-binding</keyword>
<evidence type="ECO:0000313" key="6">
    <source>
        <dbReference type="EMBL" id="KAG5176167.1"/>
    </source>
</evidence>
<gene>
    <name evidence="6" type="ORF">JKP88DRAFT_149404</name>
</gene>
<dbReference type="Proteomes" id="UP000664859">
    <property type="component" value="Unassembled WGS sequence"/>
</dbReference>
<accession>A0A835YLS7</accession>
<dbReference type="SUPFAM" id="SSF56112">
    <property type="entry name" value="Protein kinase-like (PK-like)"/>
    <property type="match status" value="1"/>
</dbReference>
<evidence type="ECO:0000256" key="1">
    <source>
        <dbReference type="ARBA" id="ARBA00022679"/>
    </source>
</evidence>
<dbReference type="PANTHER" id="PTHR48016:SF56">
    <property type="entry name" value="MAPKK KINASE"/>
    <property type="match status" value="1"/>
</dbReference>
<evidence type="ECO:0000256" key="2">
    <source>
        <dbReference type="ARBA" id="ARBA00022741"/>
    </source>
</evidence>
<protein>
    <submittedName>
        <fullName evidence="6">Kinase-like domain-containing protein</fullName>
    </submittedName>
</protein>
<evidence type="ECO:0000313" key="7">
    <source>
        <dbReference type="Proteomes" id="UP000664859"/>
    </source>
</evidence>
<dbReference type="InterPro" id="IPR050538">
    <property type="entry name" value="MAP_kinase_kinase_kinase"/>
</dbReference>
<dbReference type="InterPro" id="IPR011009">
    <property type="entry name" value="Kinase-like_dom_sf"/>
</dbReference>
<dbReference type="GO" id="GO:0005524">
    <property type="term" value="F:ATP binding"/>
    <property type="evidence" value="ECO:0007669"/>
    <property type="project" value="UniProtKB-KW"/>
</dbReference>
<dbReference type="GO" id="GO:0004672">
    <property type="term" value="F:protein kinase activity"/>
    <property type="evidence" value="ECO:0007669"/>
    <property type="project" value="InterPro"/>
</dbReference>
<feature type="non-terminal residue" evidence="6">
    <location>
        <position position="1"/>
    </location>
</feature>
<dbReference type="Gene3D" id="1.10.510.10">
    <property type="entry name" value="Transferase(Phosphotransferase) domain 1"/>
    <property type="match status" value="1"/>
</dbReference>
<organism evidence="6 7">
    <name type="scientific">Tribonema minus</name>
    <dbReference type="NCBI Taxonomy" id="303371"/>
    <lineage>
        <taxon>Eukaryota</taxon>
        <taxon>Sar</taxon>
        <taxon>Stramenopiles</taxon>
        <taxon>Ochrophyta</taxon>
        <taxon>PX clade</taxon>
        <taxon>Xanthophyceae</taxon>
        <taxon>Tribonematales</taxon>
        <taxon>Tribonemataceae</taxon>
        <taxon>Tribonema</taxon>
    </lineage>
</organism>
<feature type="domain" description="Protein kinase" evidence="5">
    <location>
        <begin position="7"/>
        <end position="267"/>
    </location>
</feature>
<dbReference type="InterPro" id="IPR000719">
    <property type="entry name" value="Prot_kinase_dom"/>
</dbReference>
<dbReference type="Pfam" id="PF00069">
    <property type="entry name" value="Pkinase"/>
    <property type="match status" value="1"/>
</dbReference>
<dbReference type="PIRSF" id="PIRSF000654">
    <property type="entry name" value="Integrin-linked_kinase"/>
    <property type="match status" value="1"/>
</dbReference>
<comment type="caution">
    <text evidence="6">The sequence shown here is derived from an EMBL/GenBank/DDBJ whole genome shotgun (WGS) entry which is preliminary data.</text>
</comment>
<dbReference type="CDD" id="cd06606">
    <property type="entry name" value="STKc_MAPKKK"/>
    <property type="match status" value="1"/>
</dbReference>
<evidence type="ECO:0000256" key="4">
    <source>
        <dbReference type="ARBA" id="ARBA00022840"/>
    </source>
</evidence>
<dbReference type="PANTHER" id="PTHR48016">
    <property type="entry name" value="MAP KINASE KINASE KINASE SSK2-RELATED-RELATED"/>
    <property type="match status" value="1"/>
</dbReference>
<dbReference type="EMBL" id="JAFCMP010000540">
    <property type="protein sequence ID" value="KAG5176167.1"/>
    <property type="molecule type" value="Genomic_DNA"/>
</dbReference>
<dbReference type="AlphaFoldDB" id="A0A835YLS7"/>
<feature type="non-terminal residue" evidence="6">
    <location>
        <position position="270"/>
    </location>
</feature>
<sequence>RVQPGKWKLGNRIARGSFGVVYMGLNEATGALMAVKVLSLRGSDRDLHELHREMALMRAFSHPNIVSYLGAEIREEHDQLCIFQEWVPGGSVSSLLQRFGPFSEDMTRGYTRQALQGLAYLHSHHVVHRDINGSNILVDDHGVVKLADFGASLQLSDAAGSRADGALKGTPYFMAPEVLQRSAHGMPVDVWSFGGAVLQMVSGEPPWFSYGVSTPYALLQALLERRGQTPPLPADLSAGLRAFLERCFRWDPAERPTAAELALDPFLSED</sequence>
<dbReference type="PROSITE" id="PS50011">
    <property type="entry name" value="PROTEIN_KINASE_DOM"/>
    <property type="match status" value="1"/>
</dbReference>
<reference evidence="6" key="1">
    <citation type="submission" date="2021-02" db="EMBL/GenBank/DDBJ databases">
        <title>First Annotated Genome of the Yellow-green Alga Tribonema minus.</title>
        <authorList>
            <person name="Mahan K.M."/>
        </authorList>
    </citation>
    <scope>NUCLEOTIDE SEQUENCE</scope>
    <source>
        <strain evidence="6">UTEX B ZZ1240</strain>
    </source>
</reference>
<keyword evidence="1" id="KW-0808">Transferase</keyword>
<keyword evidence="2" id="KW-0547">Nucleotide-binding</keyword>